<feature type="domain" description="Ciliary BBSome complex subunit 2 middle region" evidence="9">
    <location>
        <begin position="123"/>
        <end position="230"/>
    </location>
</feature>
<dbReference type="SUPFAM" id="SSF50998">
    <property type="entry name" value="Quinoprotein alcohol dehydrogenase-like"/>
    <property type="match status" value="1"/>
</dbReference>
<dbReference type="Pfam" id="PF14781">
    <property type="entry name" value="BBS2_N"/>
    <property type="match status" value="1"/>
</dbReference>
<dbReference type="GO" id="GO:0016020">
    <property type="term" value="C:membrane"/>
    <property type="evidence" value="ECO:0000318"/>
    <property type="project" value="GO_Central"/>
</dbReference>
<dbReference type="InParanoid" id="E9GGK3"/>
<dbReference type="OrthoDB" id="2120021at2759"/>
<comment type="subcellular location">
    <subcellularLocation>
        <location evidence="1">Cell projection</location>
        <location evidence="1">Cilium</location>
    </subcellularLocation>
    <subcellularLocation>
        <location evidence="2">Cytoplasm</location>
        <location evidence="2">Cytoskeleton</location>
    </subcellularLocation>
</comment>
<dbReference type="PhylomeDB" id="E9GGK3"/>
<keyword evidence="5" id="KW-0206">Cytoskeleton</keyword>
<dbReference type="PIRSF" id="PIRSF013684">
    <property type="entry name" value="BBS2"/>
    <property type="match status" value="1"/>
</dbReference>
<sequence>MEPFISAIFGVWTQVFVRHASLVQQDQIQYLNIDQNITVLCNHPQHPAAVVLGTTSHLLIYDIAENKTIMSKEIENGVGAVVIGSFDDSDQMNVIVGGNCFLQCFNMEGNERYWNVMSDQVSALALIDFDGDGHNHLLAGTDDGNLRLFRNGRMTTEMKETDAVTFLIALTDHCFGYALANGTVGVYHKRNRLWRVKSKNQIVALASYDVDNDGHPELICGWSHGRFDARHWQTGEVVFKEKLDAQHSIVALLVEDWLQMGHAQLIVCSQLGQVWSYLPSDLELTSLERIKDEHATQAEEEAIRRLIVRKQNLLAELEHIRHHAENSTVAEIADDRVQLTVKHDQEHVLLELEGGGLIRAVIIFAEGLFPNGESHALHQDPPTSSARIPLPVQRNLAVDLHVNVLLDSHGNNELLKVIEVVHPLPTFSRCKSVPWPSTENPSALHFRVRIRLQERIQRIGFWIAQNFIVSPELLASESSIELAFEVLPCRTPLRMNFLNEGSFLIESDRLDPVSELVQHLANFFNVQHLASDIEISDHHLKELTELMEGVGGHQAVRQRLTVDMADQVNEVRNLFYESENARLMNDMAEMRRSYAAIQSGNQKLIDLQTIRDSNYSELMDRLKQINLHVQNSSSCRVGKYQTDVIQASRQAIRAEDFEQLIKITLYGVDQ</sequence>
<organism evidence="12 13">
    <name type="scientific">Daphnia pulex</name>
    <name type="common">Water flea</name>
    <dbReference type="NCBI Taxonomy" id="6669"/>
    <lineage>
        <taxon>Eukaryota</taxon>
        <taxon>Metazoa</taxon>
        <taxon>Ecdysozoa</taxon>
        <taxon>Arthropoda</taxon>
        <taxon>Crustacea</taxon>
        <taxon>Branchiopoda</taxon>
        <taxon>Diplostraca</taxon>
        <taxon>Cladocera</taxon>
        <taxon>Anomopoda</taxon>
        <taxon>Daphniidae</taxon>
        <taxon>Daphnia</taxon>
    </lineage>
</organism>
<feature type="domain" description="BBS2 GAE" evidence="8">
    <location>
        <begin position="347"/>
        <end position="427"/>
    </location>
</feature>
<evidence type="ECO:0000256" key="1">
    <source>
        <dbReference type="ARBA" id="ARBA00004138"/>
    </source>
</evidence>
<evidence type="ECO:0000259" key="9">
    <source>
        <dbReference type="Pfam" id="PF14783"/>
    </source>
</evidence>
<dbReference type="FunFam" id="2.130.10.10:FF:002213">
    <property type="entry name" value="BBS2, putative"/>
    <property type="match status" value="1"/>
</dbReference>
<dbReference type="STRING" id="6669.E9GGK3"/>
<dbReference type="EMBL" id="GL732543">
    <property type="protein sequence ID" value="EFX81473.1"/>
    <property type="molecule type" value="Genomic_DNA"/>
</dbReference>
<evidence type="ECO:0000313" key="13">
    <source>
        <dbReference type="Proteomes" id="UP000000305"/>
    </source>
</evidence>
<dbReference type="GO" id="GO:0036064">
    <property type="term" value="C:ciliary basal body"/>
    <property type="evidence" value="ECO:0000318"/>
    <property type="project" value="GO_Central"/>
</dbReference>
<evidence type="ECO:0000256" key="2">
    <source>
        <dbReference type="ARBA" id="ARBA00004245"/>
    </source>
</evidence>
<dbReference type="InterPro" id="IPR029333">
    <property type="entry name" value="BBS2_GAE_dom"/>
</dbReference>
<dbReference type="KEGG" id="dpx:DAPPUDRAFT_50082"/>
<dbReference type="Gene3D" id="2.130.10.10">
    <property type="entry name" value="YVTN repeat-like/Quinoprotein amine dehydrogenase"/>
    <property type="match status" value="1"/>
</dbReference>
<dbReference type="InterPro" id="IPR016616">
    <property type="entry name" value="Bardet-Biedl_syndrome_2_prot"/>
</dbReference>
<dbReference type="Pfam" id="PF14782">
    <property type="entry name" value="BBS2_GAE"/>
    <property type="match status" value="1"/>
</dbReference>
<keyword evidence="3" id="KW-0963">Cytoplasm</keyword>
<evidence type="ECO:0000313" key="12">
    <source>
        <dbReference type="EMBL" id="EFX81473.1"/>
    </source>
</evidence>
<dbReference type="InterPro" id="IPR029430">
    <property type="entry name" value="BBS2_N"/>
</dbReference>
<accession>E9GGK3</accession>
<proteinExistence type="predicted"/>
<gene>
    <name evidence="12" type="ORF">DAPPUDRAFT_50082</name>
</gene>
<evidence type="ECO:0000259" key="10">
    <source>
        <dbReference type="Pfam" id="PF23350"/>
    </source>
</evidence>
<evidence type="ECO:0000259" key="11">
    <source>
        <dbReference type="Pfam" id="PF23353"/>
    </source>
</evidence>
<dbReference type="GO" id="GO:1905515">
    <property type="term" value="P:non-motile cilium assembly"/>
    <property type="evidence" value="ECO:0007669"/>
    <property type="project" value="InterPro"/>
</dbReference>
<feature type="domain" description="BBS2 hairpin" evidence="11">
    <location>
        <begin position="539"/>
        <end position="633"/>
    </location>
</feature>
<dbReference type="InterPro" id="IPR015943">
    <property type="entry name" value="WD40/YVTN_repeat-like_dom_sf"/>
</dbReference>
<evidence type="ECO:0000256" key="3">
    <source>
        <dbReference type="ARBA" id="ARBA00022490"/>
    </source>
</evidence>
<dbReference type="GO" id="GO:0043005">
    <property type="term" value="C:neuron projection"/>
    <property type="evidence" value="ECO:0000318"/>
    <property type="project" value="GO_Central"/>
</dbReference>
<dbReference type="eggNOG" id="ENOG502QPWU">
    <property type="taxonomic scope" value="Eukaryota"/>
</dbReference>
<dbReference type="OMA" id="MESVAHF"/>
<dbReference type="Pfam" id="PF23353">
    <property type="entry name" value="BBS2_hp"/>
    <property type="match status" value="1"/>
</dbReference>
<evidence type="ECO:0000259" key="7">
    <source>
        <dbReference type="Pfam" id="PF14781"/>
    </source>
</evidence>
<keyword evidence="6" id="KW-0966">Cell projection</keyword>
<protein>
    <recommendedName>
        <fullName evidence="14">Bardet-Biedl syndrome 2 protein homolog</fullName>
    </recommendedName>
</protein>
<reference evidence="12 13" key="1">
    <citation type="journal article" date="2011" name="Science">
        <title>The ecoresponsive genome of Daphnia pulex.</title>
        <authorList>
            <person name="Colbourne J.K."/>
            <person name="Pfrender M.E."/>
            <person name="Gilbert D."/>
            <person name="Thomas W.K."/>
            <person name="Tucker A."/>
            <person name="Oakley T.H."/>
            <person name="Tokishita S."/>
            <person name="Aerts A."/>
            <person name="Arnold G.J."/>
            <person name="Basu M.K."/>
            <person name="Bauer D.J."/>
            <person name="Caceres C.E."/>
            <person name="Carmel L."/>
            <person name="Casola C."/>
            <person name="Choi J.H."/>
            <person name="Detter J.C."/>
            <person name="Dong Q."/>
            <person name="Dusheyko S."/>
            <person name="Eads B.D."/>
            <person name="Frohlich T."/>
            <person name="Geiler-Samerotte K.A."/>
            <person name="Gerlach D."/>
            <person name="Hatcher P."/>
            <person name="Jogdeo S."/>
            <person name="Krijgsveld J."/>
            <person name="Kriventseva E.V."/>
            <person name="Kultz D."/>
            <person name="Laforsch C."/>
            <person name="Lindquist E."/>
            <person name="Lopez J."/>
            <person name="Manak J.R."/>
            <person name="Muller J."/>
            <person name="Pangilinan J."/>
            <person name="Patwardhan R.P."/>
            <person name="Pitluck S."/>
            <person name="Pritham E.J."/>
            <person name="Rechtsteiner A."/>
            <person name="Rho M."/>
            <person name="Rogozin I.B."/>
            <person name="Sakarya O."/>
            <person name="Salamov A."/>
            <person name="Schaack S."/>
            <person name="Shapiro H."/>
            <person name="Shiga Y."/>
            <person name="Skalitzky C."/>
            <person name="Smith Z."/>
            <person name="Souvorov A."/>
            <person name="Sung W."/>
            <person name="Tang Z."/>
            <person name="Tsuchiya D."/>
            <person name="Tu H."/>
            <person name="Vos H."/>
            <person name="Wang M."/>
            <person name="Wolf Y.I."/>
            <person name="Yamagata H."/>
            <person name="Yamada T."/>
            <person name="Ye Y."/>
            <person name="Shaw J.R."/>
            <person name="Andrews J."/>
            <person name="Crease T.J."/>
            <person name="Tang H."/>
            <person name="Lucas S.M."/>
            <person name="Robertson H.M."/>
            <person name="Bork P."/>
            <person name="Koonin E.V."/>
            <person name="Zdobnov E.M."/>
            <person name="Grigoriev I.V."/>
            <person name="Lynch M."/>
            <person name="Boore J.L."/>
        </authorList>
    </citation>
    <scope>NUCLEOTIDE SEQUENCE [LARGE SCALE GENOMIC DNA]</scope>
</reference>
<dbReference type="Pfam" id="PF23350">
    <property type="entry name" value="BBS2_pf"/>
    <property type="match status" value="1"/>
</dbReference>
<keyword evidence="4" id="KW-0969">Cilium</keyword>
<dbReference type="InterPro" id="IPR055380">
    <property type="entry name" value="BBS2_hp_dom"/>
</dbReference>
<dbReference type="GO" id="GO:0034464">
    <property type="term" value="C:BBSome"/>
    <property type="evidence" value="ECO:0000318"/>
    <property type="project" value="GO_Central"/>
</dbReference>
<keyword evidence="13" id="KW-1185">Reference proteome</keyword>
<dbReference type="AlphaFoldDB" id="E9GGK3"/>
<evidence type="ECO:0000256" key="6">
    <source>
        <dbReference type="ARBA" id="ARBA00023273"/>
    </source>
</evidence>
<dbReference type="PANTHER" id="PTHR32465">
    <property type="entry name" value="BARDET-BIEDL SYNDROME 2 PROTEIN"/>
    <property type="match status" value="1"/>
</dbReference>
<name>E9GGK3_DAPPU</name>
<feature type="domain" description="Ciliary BBSome complex subunit 2 N-terminal" evidence="7">
    <location>
        <begin position="22"/>
        <end position="84"/>
    </location>
</feature>
<evidence type="ECO:0000259" key="8">
    <source>
        <dbReference type="Pfam" id="PF14782"/>
    </source>
</evidence>
<evidence type="ECO:0008006" key="14">
    <source>
        <dbReference type="Google" id="ProtNLM"/>
    </source>
</evidence>
<dbReference type="Proteomes" id="UP000000305">
    <property type="component" value="Unassembled WGS sequence"/>
</dbReference>
<dbReference type="GO" id="GO:0060271">
    <property type="term" value="P:cilium assembly"/>
    <property type="evidence" value="ECO:0000318"/>
    <property type="project" value="GO_Central"/>
</dbReference>
<dbReference type="GO" id="GO:0031514">
    <property type="term" value="C:motile cilium"/>
    <property type="evidence" value="ECO:0000318"/>
    <property type="project" value="GO_Central"/>
</dbReference>
<dbReference type="PANTHER" id="PTHR32465:SF0">
    <property type="entry name" value="BARDET-BIEDL SYNDROME 2 PROTEIN"/>
    <property type="match status" value="1"/>
</dbReference>
<evidence type="ECO:0000256" key="4">
    <source>
        <dbReference type="ARBA" id="ARBA00023069"/>
    </source>
</evidence>
<dbReference type="InterPro" id="IPR011047">
    <property type="entry name" value="Quinoprotein_ADH-like_sf"/>
</dbReference>
<dbReference type="HOGENOM" id="CLU_023359_0_0_1"/>
<feature type="domain" description="BBS2 platform" evidence="10">
    <location>
        <begin position="439"/>
        <end position="524"/>
    </location>
</feature>
<evidence type="ECO:0000256" key="5">
    <source>
        <dbReference type="ARBA" id="ARBA00023212"/>
    </source>
</evidence>
<dbReference type="InterPro" id="IPR029429">
    <property type="entry name" value="BBS2_Mid"/>
</dbReference>
<dbReference type="InterPro" id="IPR055379">
    <property type="entry name" value="BBS2_pf_dom"/>
</dbReference>
<dbReference type="Pfam" id="PF14783">
    <property type="entry name" value="BBS2_Mid"/>
    <property type="match status" value="1"/>
</dbReference>